<keyword evidence="2" id="KW-0805">Transcription regulation</keyword>
<keyword evidence="3" id="KW-0238">DNA-binding</keyword>
<comment type="caution">
    <text evidence="6">The sequence shown here is derived from an EMBL/GenBank/DDBJ whole genome shotgun (WGS) entry which is preliminary data.</text>
</comment>
<dbReference type="PANTHER" id="PTHR30537">
    <property type="entry name" value="HTH-TYPE TRANSCRIPTIONAL REGULATOR"/>
    <property type="match status" value="1"/>
</dbReference>
<accession>A0A2S7EYR2</accession>
<dbReference type="InterPro" id="IPR005119">
    <property type="entry name" value="LysR_subst-bd"/>
</dbReference>
<dbReference type="PANTHER" id="PTHR30537:SF5">
    <property type="entry name" value="HTH-TYPE TRANSCRIPTIONAL ACTIVATOR TTDR-RELATED"/>
    <property type="match status" value="1"/>
</dbReference>
<dbReference type="FunFam" id="1.10.10.10:FF:000001">
    <property type="entry name" value="LysR family transcriptional regulator"/>
    <property type="match status" value="1"/>
</dbReference>
<gene>
    <name evidence="6" type="ORF">XhyaCFBP1156_08490</name>
</gene>
<evidence type="ECO:0000256" key="1">
    <source>
        <dbReference type="ARBA" id="ARBA00009437"/>
    </source>
</evidence>
<dbReference type="GO" id="GO:0003700">
    <property type="term" value="F:DNA-binding transcription factor activity"/>
    <property type="evidence" value="ECO:0007669"/>
    <property type="project" value="InterPro"/>
</dbReference>
<dbReference type="InterPro" id="IPR000847">
    <property type="entry name" value="LysR_HTH_N"/>
</dbReference>
<dbReference type="InterPro" id="IPR036388">
    <property type="entry name" value="WH-like_DNA-bd_sf"/>
</dbReference>
<evidence type="ECO:0000259" key="5">
    <source>
        <dbReference type="PROSITE" id="PS50931"/>
    </source>
</evidence>
<evidence type="ECO:0000256" key="4">
    <source>
        <dbReference type="ARBA" id="ARBA00023163"/>
    </source>
</evidence>
<feature type="domain" description="HTH lysR-type" evidence="5">
    <location>
        <begin position="1"/>
        <end position="59"/>
    </location>
</feature>
<evidence type="ECO:0000256" key="2">
    <source>
        <dbReference type="ARBA" id="ARBA00023015"/>
    </source>
</evidence>
<dbReference type="Gene3D" id="3.40.190.290">
    <property type="match status" value="1"/>
</dbReference>
<keyword evidence="7" id="KW-1185">Reference proteome</keyword>
<protein>
    <submittedName>
        <fullName evidence="6">LysR family transcriptional regulator</fullName>
    </submittedName>
</protein>
<keyword evidence="4" id="KW-0804">Transcription</keyword>
<dbReference type="RefSeq" id="WP_046979501.1">
    <property type="nucleotide sequence ID" value="NZ_CP043476.1"/>
</dbReference>
<dbReference type="Proteomes" id="UP000238261">
    <property type="component" value="Unassembled WGS sequence"/>
</dbReference>
<evidence type="ECO:0000256" key="3">
    <source>
        <dbReference type="ARBA" id="ARBA00023125"/>
    </source>
</evidence>
<name>A0A2S7EYR2_9XANT</name>
<dbReference type="OrthoDB" id="9810065at2"/>
<dbReference type="SUPFAM" id="SSF53850">
    <property type="entry name" value="Periplasmic binding protein-like II"/>
    <property type="match status" value="1"/>
</dbReference>
<dbReference type="PROSITE" id="PS50931">
    <property type="entry name" value="HTH_LYSR"/>
    <property type="match status" value="1"/>
</dbReference>
<dbReference type="GO" id="GO:0043565">
    <property type="term" value="F:sequence-specific DNA binding"/>
    <property type="evidence" value="ECO:0007669"/>
    <property type="project" value="TreeGrafter"/>
</dbReference>
<dbReference type="EMBL" id="MDEG01000005">
    <property type="protein sequence ID" value="PPU98231.1"/>
    <property type="molecule type" value="Genomic_DNA"/>
</dbReference>
<evidence type="ECO:0000313" key="6">
    <source>
        <dbReference type="EMBL" id="PPU98231.1"/>
    </source>
</evidence>
<comment type="similarity">
    <text evidence="1">Belongs to the LysR transcriptional regulatory family.</text>
</comment>
<dbReference type="Pfam" id="PF03466">
    <property type="entry name" value="LysR_substrate"/>
    <property type="match status" value="1"/>
</dbReference>
<dbReference type="GO" id="GO:0006351">
    <property type="term" value="P:DNA-templated transcription"/>
    <property type="evidence" value="ECO:0007669"/>
    <property type="project" value="TreeGrafter"/>
</dbReference>
<dbReference type="InterPro" id="IPR036390">
    <property type="entry name" value="WH_DNA-bd_sf"/>
</dbReference>
<dbReference type="SUPFAM" id="SSF46785">
    <property type="entry name" value="Winged helix' DNA-binding domain"/>
    <property type="match status" value="1"/>
</dbReference>
<dbReference type="AlphaFoldDB" id="A0A2S7EYR2"/>
<proteinExistence type="inferred from homology"/>
<organism evidence="6 7">
    <name type="scientific">Xanthomonas hyacinthi</name>
    <dbReference type="NCBI Taxonomy" id="56455"/>
    <lineage>
        <taxon>Bacteria</taxon>
        <taxon>Pseudomonadati</taxon>
        <taxon>Pseudomonadota</taxon>
        <taxon>Gammaproteobacteria</taxon>
        <taxon>Lysobacterales</taxon>
        <taxon>Lysobacteraceae</taxon>
        <taxon>Xanthomonas</taxon>
    </lineage>
</organism>
<sequence>MDKLRSIEVFVAAVEAGSFSAAARRLDISAVMVGKLVQQLETHLGARLLERSTRRQGLTEAGRHFHEEGRRVLEQLRWAEGSVERLAASPRGLLRISAATTLGECVIAAAVAEYQERFPQVRMELELSNSVVDLIGDGIDLAIRVGALDPALDLVARPLGHYRMAICAAPAYLARHGVPVTPADLAAHRCLGHAAWNPRSAWWLAPSGTRASWPTETALRCNSSAALRQAALHGAGLLLQPQVLVAEDLAAGRLVGLLDAYLPASRPVHALYRQDRQPLPKLASFLAFLQQHAAPRLA</sequence>
<dbReference type="Pfam" id="PF00126">
    <property type="entry name" value="HTH_1"/>
    <property type="match status" value="1"/>
</dbReference>
<reference evidence="7" key="1">
    <citation type="submission" date="2016-08" db="EMBL/GenBank/DDBJ databases">
        <authorList>
            <person name="Merda D."/>
            <person name="Briand M."/>
            <person name="Taghouti G."/>
            <person name="Carrere S."/>
            <person name="Gouzy J."/>
            <person name="Portier P."/>
            <person name="Jacques M.-A."/>
            <person name="Fischer-Le Saux M."/>
        </authorList>
    </citation>
    <scope>NUCLEOTIDE SEQUENCE [LARGE SCALE GENOMIC DNA]</scope>
    <source>
        <strain evidence="7">CFBP1156</strain>
    </source>
</reference>
<dbReference type="Gene3D" id="1.10.10.10">
    <property type="entry name" value="Winged helix-like DNA-binding domain superfamily/Winged helix DNA-binding domain"/>
    <property type="match status" value="1"/>
</dbReference>
<evidence type="ECO:0000313" key="7">
    <source>
        <dbReference type="Proteomes" id="UP000238261"/>
    </source>
</evidence>
<dbReference type="InterPro" id="IPR058163">
    <property type="entry name" value="LysR-type_TF_proteobact-type"/>
</dbReference>